<proteinExistence type="predicted"/>
<evidence type="ECO:0000313" key="3">
    <source>
        <dbReference type="Proteomes" id="UP000788419"/>
    </source>
</evidence>
<name>A0ABQ6ZA55_9GAMM</name>
<reference evidence="2 3" key="1">
    <citation type="submission" date="2017-10" db="EMBL/GenBank/DDBJ databases">
        <title>Whole genome sequencing of members of genus Pseudoxanthomonas.</title>
        <authorList>
            <person name="Kumar S."/>
            <person name="Bansal K."/>
            <person name="Kaur A."/>
            <person name="Patil P."/>
            <person name="Sharma S."/>
            <person name="Patil P.B."/>
        </authorList>
    </citation>
    <scope>NUCLEOTIDE SEQUENCE [LARGE SCALE GENOMIC DNA]</scope>
    <source>
        <strain evidence="2 3">DSM 17801</strain>
    </source>
</reference>
<evidence type="ECO:0000256" key="1">
    <source>
        <dbReference type="SAM" id="MobiDB-lite"/>
    </source>
</evidence>
<dbReference type="Proteomes" id="UP000788419">
    <property type="component" value="Unassembled WGS sequence"/>
</dbReference>
<feature type="region of interest" description="Disordered" evidence="1">
    <location>
        <begin position="323"/>
        <end position="345"/>
    </location>
</feature>
<protein>
    <submittedName>
        <fullName evidence="2">Biotin carboxylase</fullName>
    </submittedName>
</protein>
<dbReference type="EMBL" id="PDWN01000003">
    <property type="protein sequence ID" value="KAF1696534.1"/>
    <property type="molecule type" value="Genomic_DNA"/>
</dbReference>
<sequence length="365" mass="38360">MFTLRADAQPRCTHERASQAWVAQRLATLFGWEFGGEYESGHAASARPYFVPDETLDAAQAAALGIIDEDDLFGGVVPHAFVASKVITHPLPTATSPAPPGWQPRLSAGLAGAVLSGFSVFDADLIEAAGQLLLASGGTVRLKEAQARGGNGQHLFTDAATLRDVVATLDRDTVRRHGVVLEQNLEHATTCSVGEIRVAGRRLAYLGTQRQIDDGNGNEVYGGSHLRVLQGGLDALEAIAADPAERAALRQAMRYDAAVSAAYPGFFASRRNYDVVAGHDAQGRWRCGVLEQSWRMGGASPAEILALAAFLQPGAPAVLDVSCHESHDPGQPVPQGAQVSYHDPAAASGPALKYARVEGGDGSPA</sequence>
<gene>
    <name evidence="2" type="ORF">CSC65_03250</name>
</gene>
<dbReference type="InterPro" id="IPR021519">
    <property type="entry name" value="DUF3182"/>
</dbReference>
<dbReference type="Pfam" id="PF11379">
    <property type="entry name" value="DUF3182"/>
    <property type="match status" value="1"/>
</dbReference>
<organism evidence="2 3">
    <name type="scientific">Pseudoxanthomonas daejeonensis</name>
    <dbReference type="NCBI Taxonomy" id="266062"/>
    <lineage>
        <taxon>Bacteria</taxon>
        <taxon>Pseudomonadati</taxon>
        <taxon>Pseudomonadota</taxon>
        <taxon>Gammaproteobacteria</taxon>
        <taxon>Lysobacterales</taxon>
        <taxon>Lysobacteraceae</taxon>
        <taxon>Pseudoxanthomonas</taxon>
    </lineage>
</organism>
<evidence type="ECO:0000313" key="2">
    <source>
        <dbReference type="EMBL" id="KAF1696534.1"/>
    </source>
</evidence>
<keyword evidence="3" id="KW-1185">Reference proteome</keyword>
<dbReference type="SUPFAM" id="SSF56059">
    <property type="entry name" value="Glutathione synthetase ATP-binding domain-like"/>
    <property type="match status" value="1"/>
</dbReference>
<accession>A0ABQ6ZA55</accession>
<comment type="caution">
    <text evidence="2">The sequence shown here is derived from an EMBL/GenBank/DDBJ whole genome shotgun (WGS) entry which is preliminary data.</text>
</comment>